<name>A0A6A4S9D1_SCOMX</name>
<organism evidence="2 3">
    <name type="scientific">Scophthalmus maximus</name>
    <name type="common">Turbot</name>
    <name type="synonym">Psetta maxima</name>
    <dbReference type="NCBI Taxonomy" id="52904"/>
    <lineage>
        <taxon>Eukaryota</taxon>
        <taxon>Metazoa</taxon>
        <taxon>Chordata</taxon>
        <taxon>Craniata</taxon>
        <taxon>Vertebrata</taxon>
        <taxon>Euteleostomi</taxon>
        <taxon>Actinopterygii</taxon>
        <taxon>Neopterygii</taxon>
        <taxon>Teleostei</taxon>
        <taxon>Neoteleostei</taxon>
        <taxon>Acanthomorphata</taxon>
        <taxon>Carangaria</taxon>
        <taxon>Pleuronectiformes</taxon>
        <taxon>Pleuronectoidei</taxon>
        <taxon>Scophthalmidae</taxon>
        <taxon>Scophthalmus</taxon>
    </lineage>
</organism>
<reference evidence="2 3" key="1">
    <citation type="submission" date="2019-06" db="EMBL/GenBank/DDBJ databases">
        <title>Draft genomes of female and male turbot (Scophthalmus maximus).</title>
        <authorList>
            <person name="Xu H."/>
            <person name="Xu X.-W."/>
            <person name="Shao C."/>
            <person name="Chen S."/>
        </authorList>
    </citation>
    <scope>NUCLEOTIDE SEQUENCE [LARGE SCALE GENOMIC DNA]</scope>
    <source>
        <strain evidence="2">Ysfricsl-2016a</strain>
        <tissue evidence="2">Blood</tissue>
    </source>
</reference>
<proteinExistence type="predicted"/>
<accession>A0A6A4S9D1</accession>
<evidence type="ECO:0000313" key="2">
    <source>
        <dbReference type="EMBL" id="KAF0028858.1"/>
    </source>
</evidence>
<sequence length="110" mass="11931">MASALRRRRSPRTVPHRPSSSRIVPRRPSSSLIVPHRPSSSRSVPLRPASSLTHSSALGVSSETFFIHTLPQEKSFMNRDAASSIHGSSGSSESRHGLVSDINEYICPAS</sequence>
<evidence type="ECO:0000256" key="1">
    <source>
        <dbReference type="SAM" id="MobiDB-lite"/>
    </source>
</evidence>
<feature type="region of interest" description="Disordered" evidence="1">
    <location>
        <begin position="1"/>
        <end position="53"/>
    </location>
</feature>
<comment type="caution">
    <text evidence="2">The sequence shown here is derived from an EMBL/GenBank/DDBJ whole genome shotgun (WGS) entry which is preliminary data.</text>
</comment>
<protein>
    <submittedName>
        <fullName evidence="2">Uncharacterized protein</fullName>
    </submittedName>
</protein>
<feature type="compositionally biased region" description="Low complexity" evidence="1">
    <location>
        <begin position="16"/>
        <end position="51"/>
    </location>
</feature>
<evidence type="ECO:0000313" key="3">
    <source>
        <dbReference type="Proteomes" id="UP000438429"/>
    </source>
</evidence>
<dbReference type="Proteomes" id="UP000438429">
    <property type="component" value="Unassembled WGS sequence"/>
</dbReference>
<dbReference type="AlphaFoldDB" id="A0A6A4S9D1"/>
<feature type="compositionally biased region" description="Basic residues" evidence="1">
    <location>
        <begin position="1"/>
        <end position="15"/>
    </location>
</feature>
<dbReference type="EMBL" id="VEVO01000016">
    <property type="protein sequence ID" value="KAF0028858.1"/>
    <property type="molecule type" value="Genomic_DNA"/>
</dbReference>
<gene>
    <name evidence="2" type="ORF">F2P81_017963</name>
</gene>